<evidence type="ECO:0000256" key="1">
    <source>
        <dbReference type="ARBA" id="ARBA00022737"/>
    </source>
</evidence>
<sequence length="302" mass="33156">MTVGSCVGWGCGRLVSMTELRQANPVALAEPEVWAVEFRICVDCKSTLCDRCVHKQSGRLRGPSCPRCAGRLVDGRRRWSRVFERPDPPEVIAYQEGMARGEAGRWEEALREFDTALRLRPSYPHALLYRAVTLRQLGRTDEAVSVLDDLLRLDPRNAQAAFDKGAALSSAGRADEAADAYRTAIGIEPGYGSARVNLAILLLDRGEAPVALKLCEEAVRLFETGEQAENAALLAYALAAEGAALLACGRPREALDRLDRAVDEGLEDPQTHHNRARALEALGRHDEAAQARRLAEDLARYQ</sequence>
<keyword evidence="2 3" id="KW-0802">TPR repeat</keyword>
<dbReference type="Pfam" id="PF13432">
    <property type="entry name" value="TPR_16"/>
    <property type="match status" value="1"/>
</dbReference>
<feature type="repeat" description="TPR" evidence="3">
    <location>
        <begin position="90"/>
        <end position="123"/>
    </location>
</feature>
<dbReference type="STRING" id="882086.SacxiDRAFT_3552"/>
<dbReference type="Proteomes" id="UP000004691">
    <property type="component" value="Unassembled WGS sequence"/>
</dbReference>
<feature type="repeat" description="TPR" evidence="3">
    <location>
        <begin position="124"/>
        <end position="157"/>
    </location>
</feature>
<dbReference type="InterPro" id="IPR050498">
    <property type="entry name" value="Ycf3"/>
</dbReference>
<dbReference type="SMART" id="SM00028">
    <property type="entry name" value="TPR"/>
    <property type="match status" value="6"/>
</dbReference>
<organism evidence="4 5">
    <name type="scientific">Saccharomonospora xinjiangensis XJ-54</name>
    <dbReference type="NCBI Taxonomy" id="882086"/>
    <lineage>
        <taxon>Bacteria</taxon>
        <taxon>Bacillati</taxon>
        <taxon>Actinomycetota</taxon>
        <taxon>Actinomycetes</taxon>
        <taxon>Pseudonocardiales</taxon>
        <taxon>Pseudonocardiaceae</taxon>
        <taxon>Saccharomonospora</taxon>
    </lineage>
</organism>
<evidence type="ECO:0000313" key="4">
    <source>
        <dbReference type="EMBL" id="EID55751.1"/>
    </source>
</evidence>
<evidence type="ECO:0000256" key="3">
    <source>
        <dbReference type="PROSITE-ProRule" id="PRU00339"/>
    </source>
</evidence>
<evidence type="ECO:0000256" key="2">
    <source>
        <dbReference type="ARBA" id="ARBA00022803"/>
    </source>
</evidence>
<name>I0V6J8_9PSEU</name>
<dbReference type="Pfam" id="PF13429">
    <property type="entry name" value="TPR_15"/>
    <property type="match status" value="1"/>
</dbReference>
<keyword evidence="1" id="KW-0677">Repeat</keyword>
<protein>
    <submittedName>
        <fullName evidence="4">TPR repeat-containing protein</fullName>
    </submittedName>
</protein>
<dbReference type="EMBL" id="JH636049">
    <property type="protein sequence ID" value="EID55751.1"/>
    <property type="molecule type" value="Genomic_DNA"/>
</dbReference>
<dbReference type="PANTHER" id="PTHR44858">
    <property type="entry name" value="TETRATRICOPEPTIDE REPEAT PROTEIN 6"/>
    <property type="match status" value="1"/>
</dbReference>
<dbReference type="Gene3D" id="1.25.40.10">
    <property type="entry name" value="Tetratricopeptide repeat domain"/>
    <property type="match status" value="2"/>
</dbReference>
<proteinExistence type="predicted"/>
<gene>
    <name evidence="4" type="ORF">SacxiDRAFT_3552</name>
</gene>
<dbReference type="PANTHER" id="PTHR44858:SF1">
    <property type="entry name" value="UDP-N-ACETYLGLUCOSAMINE--PEPTIDE N-ACETYLGLUCOSAMINYLTRANSFERASE SPINDLY-RELATED"/>
    <property type="match status" value="1"/>
</dbReference>
<feature type="repeat" description="TPR" evidence="3">
    <location>
        <begin position="158"/>
        <end position="191"/>
    </location>
</feature>
<accession>I0V6J8</accession>
<dbReference type="SUPFAM" id="SSF48452">
    <property type="entry name" value="TPR-like"/>
    <property type="match status" value="1"/>
</dbReference>
<dbReference type="PROSITE" id="PS50005">
    <property type="entry name" value="TPR"/>
    <property type="match status" value="3"/>
</dbReference>
<reference evidence="4 5" key="1">
    <citation type="submission" date="2012-01" db="EMBL/GenBank/DDBJ databases">
        <title>Improved High-Quality Draft sequence of Saccharomonospora xinjiangensis XJ-54.</title>
        <authorList>
            <consortium name="US DOE Joint Genome Institute"/>
            <person name="Lucas S."/>
            <person name="Han J."/>
            <person name="Lapidus A."/>
            <person name="Cheng J.-F."/>
            <person name="Goodwin L."/>
            <person name="Pitluck S."/>
            <person name="Peters L."/>
            <person name="Mikhailova N."/>
            <person name="Teshima H."/>
            <person name="Detter J.C."/>
            <person name="Han C."/>
            <person name="Tapia R."/>
            <person name="Land M."/>
            <person name="Hauser L."/>
            <person name="Kyrpides N."/>
            <person name="Ivanova N."/>
            <person name="Pagani I."/>
            <person name="Brambilla E.-M."/>
            <person name="Klenk H.-P."/>
            <person name="Woyke T."/>
        </authorList>
    </citation>
    <scope>NUCLEOTIDE SEQUENCE [LARGE SCALE GENOMIC DNA]</scope>
    <source>
        <strain evidence="4 5">XJ-54</strain>
    </source>
</reference>
<dbReference type="InterPro" id="IPR019734">
    <property type="entry name" value="TPR_rpt"/>
</dbReference>
<dbReference type="HOGENOM" id="CLU_920976_0_0_11"/>
<keyword evidence="5" id="KW-1185">Reference proteome</keyword>
<dbReference type="OrthoDB" id="3209459at2"/>
<evidence type="ECO:0000313" key="5">
    <source>
        <dbReference type="Proteomes" id="UP000004691"/>
    </source>
</evidence>
<dbReference type="AlphaFoldDB" id="I0V6J8"/>
<dbReference type="InterPro" id="IPR011990">
    <property type="entry name" value="TPR-like_helical_dom_sf"/>
</dbReference>
<dbReference type="eggNOG" id="COG0457">
    <property type="taxonomic scope" value="Bacteria"/>
</dbReference>